<feature type="transmembrane region" description="Helical" evidence="1">
    <location>
        <begin position="270"/>
        <end position="288"/>
    </location>
</feature>
<comment type="caution">
    <text evidence="2">The sequence shown here is derived from an EMBL/GenBank/DDBJ whole genome shotgun (WGS) entry which is preliminary data.</text>
</comment>
<keyword evidence="1" id="KW-0812">Transmembrane</keyword>
<feature type="transmembrane region" description="Helical" evidence="1">
    <location>
        <begin position="61"/>
        <end position="84"/>
    </location>
</feature>
<feature type="transmembrane region" description="Helical" evidence="1">
    <location>
        <begin position="357"/>
        <end position="377"/>
    </location>
</feature>
<sequence>MNRKTTLLFLLGCGVLYFALPFTGMLIRWQGTVFPDTPPGYAPGYGIFPAVATDSAPGFNLIVFIAGCIVAGFMALFILIPALFGFKKTDDGYRPSTGTPFPFYFLPSLIIFIASWIINWARWPEPLDIYIFVPLWWSFILLLDAIVYKRNYGRSIFSTTPTTFKLIFAVSSVAWWSFEYLNYFFLELWYYPNADLFTSFGRTFWYLLSFTVVWPGIFEFYSLLRTFPFFRNRYSQGLTIRFPVWLQIVLLFGGFALAFLSGIFPRPLFFALWLYPMLLAALAMSLSGKWTIFRPITQGNWSFVVLIGLATLANGFFYELWNEGSLWFHPTVDDNPNYWSYNVPYVNVIFLFSQMPLLGYFGYIAFGSIVWSIWLYIAEVIGFSPKFDPTE</sequence>
<feature type="transmembrane region" description="Helical" evidence="1">
    <location>
        <begin position="167"/>
        <end position="191"/>
    </location>
</feature>
<protein>
    <submittedName>
        <fullName evidence="2">Small-conductance mechanosensitive channel</fullName>
    </submittedName>
</protein>
<feature type="transmembrane region" description="Helical" evidence="1">
    <location>
        <begin position="129"/>
        <end position="147"/>
    </location>
</feature>
<name>A0A833GZQ2_9LEPT</name>
<feature type="transmembrane region" description="Helical" evidence="1">
    <location>
        <begin position="244"/>
        <end position="264"/>
    </location>
</feature>
<feature type="transmembrane region" description="Helical" evidence="1">
    <location>
        <begin position="300"/>
        <end position="318"/>
    </location>
</feature>
<feature type="transmembrane region" description="Helical" evidence="1">
    <location>
        <begin position="203"/>
        <end position="224"/>
    </location>
</feature>
<organism evidence="2 3">
    <name type="scientific">Leptonema illini</name>
    <dbReference type="NCBI Taxonomy" id="183"/>
    <lineage>
        <taxon>Bacteria</taxon>
        <taxon>Pseudomonadati</taxon>
        <taxon>Spirochaetota</taxon>
        <taxon>Spirochaetia</taxon>
        <taxon>Leptospirales</taxon>
        <taxon>Leptospiraceae</taxon>
        <taxon>Leptonema</taxon>
    </lineage>
</organism>
<evidence type="ECO:0000313" key="3">
    <source>
        <dbReference type="Proteomes" id="UP000460298"/>
    </source>
</evidence>
<accession>A0A833GZQ2</accession>
<proteinExistence type="predicted"/>
<gene>
    <name evidence="2" type="ORF">F9K24_14575</name>
</gene>
<keyword evidence="1" id="KW-0472">Membrane</keyword>
<dbReference type="EMBL" id="WBUI01000015">
    <property type="protein sequence ID" value="KAB2931173.1"/>
    <property type="molecule type" value="Genomic_DNA"/>
</dbReference>
<evidence type="ECO:0000313" key="2">
    <source>
        <dbReference type="EMBL" id="KAB2931173.1"/>
    </source>
</evidence>
<reference evidence="2 3" key="1">
    <citation type="submission" date="2019-10" db="EMBL/GenBank/DDBJ databases">
        <title>Extracellular Electron Transfer in a Candidatus Methanoperedens spp. Enrichment Culture.</title>
        <authorList>
            <person name="Berger S."/>
            <person name="Rangel Shaw D."/>
            <person name="Berben T."/>
            <person name="In 'T Zandt M."/>
            <person name="Frank J."/>
            <person name="Reimann J."/>
            <person name="Jetten M.S.M."/>
            <person name="Welte C.U."/>
        </authorList>
    </citation>
    <scope>NUCLEOTIDE SEQUENCE [LARGE SCALE GENOMIC DNA]</scope>
    <source>
        <strain evidence="2">SB12</strain>
    </source>
</reference>
<evidence type="ECO:0000256" key="1">
    <source>
        <dbReference type="SAM" id="Phobius"/>
    </source>
</evidence>
<keyword evidence="1" id="KW-1133">Transmembrane helix</keyword>
<dbReference type="AlphaFoldDB" id="A0A833GZQ2"/>
<dbReference type="Proteomes" id="UP000460298">
    <property type="component" value="Unassembled WGS sequence"/>
</dbReference>
<feature type="transmembrane region" description="Helical" evidence="1">
    <location>
        <begin position="104"/>
        <end position="123"/>
    </location>
</feature>
<feature type="transmembrane region" description="Helical" evidence="1">
    <location>
        <begin position="7"/>
        <end position="29"/>
    </location>
</feature>